<comment type="caution">
    <text evidence="8">The sequence shown here is derived from an EMBL/GenBank/DDBJ whole genome shotgun (WGS) entry which is preliminary data.</text>
</comment>
<comment type="cofactor">
    <cofactor evidence="1">
        <name>pantetheine 4'-phosphate</name>
        <dbReference type="ChEBI" id="CHEBI:47942"/>
    </cofactor>
</comment>
<dbReference type="NCBIfam" id="TIGR01733">
    <property type="entry name" value="AA-adenyl-dom"/>
    <property type="match status" value="3"/>
</dbReference>
<dbReference type="Gene3D" id="3.30.300.30">
    <property type="match status" value="3"/>
</dbReference>
<dbReference type="InterPro" id="IPR006162">
    <property type="entry name" value="Ppantetheine_attach_site"/>
</dbReference>
<dbReference type="Pfam" id="PF00668">
    <property type="entry name" value="Condensation"/>
    <property type="match status" value="3"/>
</dbReference>
<dbReference type="CDD" id="cd19540">
    <property type="entry name" value="LCL_NRPS-like"/>
    <property type="match status" value="1"/>
</dbReference>
<evidence type="ECO:0000256" key="4">
    <source>
        <dbReference type="ARBA" id="ARBA00022737"/>
    </source>
</evidence>
<dbReference type="InterPro" id="IPR020802">
    <property type="entry name" value="TesA-like"/>
</dbReference>
<feature type="domain" description="Carrier" evidence="7">
    <location>
        <begin position="3326"/>
        <end position="3401"/>
    </location>
</feature>
<evidence type="ECO:0000256" key="3">
    <source>
        <dbReference type="ARBA" id="ARBA00022553"/>
    </source>
</evidence>
<dbReference type="Pfam" id="PF00501">
    <property type="entry name" value="AMP-binding"/>
    <property type="match status" value="3"/>
</dbReference>
<dbReference type="InterPro" id="IPR000873">
    <property type="entry name" value="AMP-dep_synth/lig_dom"/>
</dbReference>
<dbReference type="Pfam" id="PF13193">
    <property type="entry name" value="AMP-binding_C"/>
    <property type="match status" value="3"/>
</dbReference>
<dbReference type="SUPFAM" id="SSF53474">
    <property type="entry name" value="alpha/beta-Hydrolases"/>
    <property type="match status" value="1"/>
</dbReference>
<dbReference type="PANTHER" id="PTHR45527:SF1">
    <property type="entry name" value="FATTY ACID SYNTHASE"/>
    <property type="match status" value="1"/>
</dbReference>
<dbReference type="InterPro" id="IPR023213">
    <property type="entry name" value="CAT-like_dom_sf"/>
</dbReference>
<dbReference type="NCBIfam" id="NF003417">
    <property type="entry name" value="PRK04813.1"/>
    <property type="match status" value="3"/>
</dbReference>
<dbReference type="PROSITE" id="PS50075">
    <property type="entry name" value="CARRIER"/>
    <property type="match status" value="3"/>
</dbReference>
<name>A0ABV3FPX0_9NOCA</name>
<keyword evidence="3" id="KW-0597">Phosphoprotein</keyword>
<dbReference type="PANTHER" id="PTHR45527">
    <property type="entry name" value="NONRIBOSOMAL PEPTIDE SYNTHETASE"/>
    <property type="match status" value="1"/>
</dbReference>
<gene>
    <name evidence="8" type="ORF">AB0I48_07575</name>
</gene>
<dbReference type="SUPFAM" id="SSF52777">
    <property type="entry name" value="CoA-dependent acyltransferases"/>
    <property type="match status" value="7"/>
</dbReference>
<dbReference type="Gene3D" id="3.30.559.30">
    <property type="entry name" value="Nonribosomal peptide synthetase, condensation domain"/>
    <property type="match status" value="4"/>
</dbReference>
<dbReference type="InterPro" id="IPR001031">
    <property type="entry name" value="Thioesterase"/>
</dbReference>
<dbReference type="Pfam" id="PF00550">
    <property type="entry name" value="PP-binding"/>
    <property type="match status" value="3"/>
</dbReference>
<dbReference type="InterPro" id="IPR025110">
    <property type="entry name" value="AMP-bd_C"/>
</dbReference>
<dbReference type="InterPro" id="IPR010060">
    <property type="entry name" value="NRPS_synth"/>
</dbReference>
<dbReference type="Gene3D" id="2.30.38.10">
    <property type="entry name" value="Luciferase, Domain 3"/>
    <property type="match status" value="3"/>
</dbReference>
<dbReference type="SMART" id="SM00823">
    <property type="entry name" value="PKS_PP"/>
    <property type="match status" value="3"/>
</dbReference>
<dbReference type="Gene3D" id="3.40.50.1820">
    <property type="entry name" value="alpha/beta hydrolase"/>
    <property type="match status" value="1"/>
</dbReference>
<evidence type="ECO:0000256" key="6">
    <source>
        <dbReference type="SAM" id="MobiDB-lite"/>
    </source>
</evidence>
<dbReference type="InterPro" id="IPR029058">
    <property type="entry name" value="AB_hydrolase_fold"/>
</dbReference>
<dbReference type="PROSITE" id="PS00012">
    <property type="entry name" value="PHOSPHOPANTETHEINE"/>
    <property type="match status" value="2"/>
</dbReference>
<reference evidence="8 9" key="1">
    <citation type="submission" date="2024-06" db="EMBL/GenBank/DDBJ databases">
        <title>The Natural Products Discovery Center: Release of the First 8490 Sequenced Strains for Exploring Actinobacteria Biosynthetic Diversity.</title>
        <authorList>
            <person name="Kalkreuter E."/>
            <person name="Kautsar S.A."/>
            <person name="Yang D."/>
            <person name="Bader C.D."/>
            <person name="Teijaro C.N."/>
            <person name="Fluegel L."/>
            <person name="Davis C.M."/>
            <person name="Simpson J.R."/>
            <person name="Lauterbach L."/>
            <person name="Steele A.D."/>
            <person name="Gui C."/>
            <person name="Meng S."/>
            <person name="Li G."/>
            <person name="Viehrig K."/>
            <person name="Ye F."/>
            <person name="Su P."/>
            <person name="Kiefer A.F."/>
            <person name="Nichols A."/>
            <person name="Cepeda A.J."/>
            <person name="Yan W."/>
            <person name="Fan B."/>
            <person name="Jiang Y."/>
            <person name="Adhikari A."/>
            <person name="Zheng C.-J."/>
            <person name="Schuster L."/>
            <person name="Cowan T.M."/>
            <person name="Smanski M.J."/>
            <person name="Chevrette M.G."/>
            <person name="De Carvalho L.P.S."/>
            <person name="Shen B."/>
        </authorList>
    </citation>
    <scope>NUCLEOTIDE SEQUENCE [LARGE SCALE GENOMIC DNA]</scope>
    <source>
        <strain evidence="8 9">NPDC050403</strain>
    </source>
</reference>
<evidence type="ECO:0000313" key="8">
    <source>
        <dbReference type="EMBL" id="MEV0707403.1"/>
    </source>
</evidence>
<feature type="domain" description="Carrier" evidence="7">
    <location>
        <begin position="2265"/>
        <end position="2340"/>
    </location>
</feature>
<dbReference type="InterPro" id="IPR036736">
    <property type="entry name" value="ACP-like_sf"/>
</dbReference>
<keyword evidence="2" id="KW-0596">Phosphopantetheine</keyword>
<dbReference type="EMBL" id="JBFAKC010000003">
    <property type="protein sequence ID" value="MEV0707403.1"/>
    <property type="molecule type" value="Genomic_DNA"/>
</dbReference>
<dbReference type="SUPFAM" id="SSF56801">
    <property type="entry name" value="Acetyl-CoA synthetase-like"/>
    <property type="match status" value="3"/>
</dbReference>
<keyword evidence="9" id="KW-1185">Reference proteome</keyword>
<proteinExistence type="predicted"/>
<keyword evidence="5" id="KW-0045">Antibiotic biosynthesis</keyword>
<dbReference type="InterPro" id="IPR045851">
    <property type="entry name" value="AMP-bd_C_sf"/>
</dbReference>
<dbReference type="Proteomes" id="UP001551695">
    <property type="component" value="Unassembled WGS sequence"/>
</dbReference>
<dbReference type="Pfam" id="PF00975">
    <property type="entry name" value="Thioesterase"/>
    <property type="match status" value="1"/>
</dbReference>
<dbReference type="SUPFAM" id="SSF47336">
    <property type="entry name" value="ACP-like"/>
    <property type="match status" value="3"/>
</dbReference>
<dbReference type="Gene3D" id="3.30.559.10">
    <property type="entry name" value="Chloramphenicol acetyltransferase-like domain"/>
    <property type="match status" value="3"/>
</dbReference>
<dbReference type="SMART" id="SM00824">
    <property type="entry name" value="PKS_TE"/>
    <property type="match status" value="1"/>
</dbReference>
<protein>
    <submittedName>
        <fullName evidence="8">Amino acid adenylation domain-containing protein</fullName>
    </submittedName>
</protein>
<dbReference type="InterPro" id="IPR001242">
    <property type="entry name" value="Condensation_dom"/>
</dbReference>
<dbReference type="InterPro" id="IPR009081">
    <property type="entry name" value="PP-bd_ACP"/>
</dbReference>
<dbReference type="CDD" id="cd05930">
    <property type="entry name" value="A_NRPS"/>
    <property type="match status" value="2"/>
</dbReference>
<dbReference type="InterPro" id="IPR020806">
    <property type="entry name" value="PKS_PP-bd"/>
</dbReference>
<evidence type="ECO:0000256" key="5">
    <source>
        <dbReference type="ARBA" id="ARBA00023194"/>
    </source>
</evidence>
<feature type="domain" description="Carrier" evidence="7">
    <location>
        <begin position="510"/>
        <end position="584"/>
    </location>
</feature>
<accession>A0ABV3FPX0</accession>
<dbReference type="Gene3D" id="3.40.50.980">
    <property type="match status" value="6"/>
</dbReference>
<evidence type="ECO:0000313" key="9">
    <source>
        <dbReference type="Proteomes" id="UP001551695"/>
    </source>
</evidence>
<feature type="compositionally biased region" description="Low complexity" evidence="6">
    <location>
        <begin position="3637"/>
        <end position="3674"/>
    </location>
</feature>
<dbReference type="InterPro" id="IPR010071">
    <property type="entry name" value="AA_adenyl_dom"/>
</dbReference>
<keyword evidence="4" id="KW-0677">Repeat</keyword>
<evidence type="ECO:0000256" key="2">
    <source>
        <dbReference type="ARBA" id="ARBA00022450"/>
    </source>
</evidence>
<organism evidence="8 9">
    <name type="scientific">Nocardia aurea</name>
    <dbReference type="NCBI Taxonomy" id="2144174"/>
    <lineage>
        <taxon>Bacteria</taxon>
        <taxon>Bacillati</taxon>
        <taxon>Actinomycetota</taxon>
        <taxon>Actinomycetes</taxon>
        <taxon>Mycobacteriales</taxon>
        <taxon>Nocardiaceae</taxon>
        <taxon>Nocardia</taxon>
    </lineage>
</organism>
<sequence>MLTVAVESAADSIAISYNSLGAAGRRELTYTELDESSSRLARELIDRGIGPGDVVAAGFTRSIESVLTVWAVAKTGAAYVPVDPALPPERAAYLVADSGAVLGLTDSTHRARFGAEIDWLELDDPDCRRRIEARPAHPISYVDRVRALTEQHPAYIIYTSGSTGRPKGVVVTHTGLAALVTAQRERYAVDERARVLHVCSPSFDVSVLELLLAFGSGATLVVSPPTVFGGVELADLIRREHVTHMLITPAALESVDPAGLDGLRVVVVAGDAFGPGLVERWAVDGRAFYNGYGPTEATILATGSAELTPGAPITIGAALPGVGAVVLDTRLRPVPAGVTGELYLFGPALARGYLGRAALTADRFVANPFGGDAGTAGTRMYRTGDLVRRRADAGVLEYLGRSDFQVKVRGFRIELGEIDAALTAHPDIEYAATLGKVAPSGATMLVSYVLARDGIDVDTGELGRFVGTSLPGHMVPSAIIALDAIPLTPNGKLDRQALPDPDFETSVSRDPVGVVESHLAELFAQVLGVRRVGAQDSFFAAGGDSILSIQLVSRARASGITFTPQDVFEQRTVEGLARVAVLGGESAPTLAELPGGGVGEMPLTPVLAAYLSGGRIFGRFTQQMVLALPDHVDRADLVATLAAVLDHHDMLRARLRSVDGHWELCALPAGAVEVETLLTRVELPEGLGARELSGAANTAANFALDTLDPERARVVAFTWLSRPDGRDALIVAANHTVIDGVSWRILIGDLLTAWALRAAGQPIALPEVGTSFRRWAHGLVDAAATRADETAYWRGVLAIPDPPLGARVLDPAIDTAATVRRVGVTLSAEVTHAVLTELPARYRGGVNDGLLAALALAVRSWRADRGVDAAATRIRLEGHGREESAVAGADLTRTVGWFTTVYPVALDLTGIAGDAAQRGGDEIGALLKTVKEQLLSVPDRGIGFGMARHLGGDGGELDGSLGQIGFNYLGRIATGAMPESAAATGWLPTGEWGEPEAEQDPELPAAAVVDINAIVIEAESGAQLTASFAYPGEILDESAVRDLAEHWVAALTALGAHADDPSAGGLTPSDVPLVRVGQAELDRWRRDYPGLTDVLPLSPLQAGLLFLVEVSEGSADPYLLQSAVELSGVIDPDRLRLAAQTVLDRQAILRTAFATTADGAPVQLVAEGTRVPWRIVDTDEQDPVALLAAEQRLSFDPAVAPLLRFTLYRADSGRVHLVLTVHHLLLDGWSMPLLMKELLISYAVHGDPEAMPRVRPYRDHLAWLARYDGDTAIGAWREALREVTPTRLAAALPAPTTPVPGYGDCEADLSVAETTALTEFAAANDVTVNTVVQAAWGLVLAGSVGGRDVVFGAVVSGRPPQLDGVDDMVGLFANTVPVRVRFDPDAPLRHLLEQLRSEQVSLLGSHHVGLSEIQRVAGAGELFDSLMAYQSYPVDADGLREAYGTIDGLEIVALHGANVTHYPVAVQIDLGTRLHVRVQYRRDAVSTEAARALADRLRTAIGELVSAPEHTPADLDALFTRRGDVIAQARYWRETLADLPQDWSLPTDRPRPLAPVVATGRVEFRVDGPAYRSALELARSRRTTVFSFAHSVFAILLARLSGSDNIAVAGADAADAVVLRTRITGDTPFETVLEQAKETAAQAFARAALALDAVVALLDRPKTAPSPVRVALSAGHRVDTAGFDLALCIRESEDGIAAEFDFAPELFDRDTVEGIARRFLLLFADAAERPGTPVGDLALLSAAEHVTLTRVASDDVMASATMPELLGRGAESGRDRVAVRYRGRSIGYGEVDEYTSRLARVLIERGIGPEDSVAVALPRSYEMVAAALAVAKAGGAHVPMDPAHPFERARHLVTDSGAVLGITVSEYAERLPDDVAWLVLDDPDFERHCATRAATPVTDADRRAPLDIRNPAYVIYTSGSTGRPKGVTVTHAGLGGLVDEAVRRYRLASRHRMLHICAPSFDPSVLEWLCAFSVGATLVIADRSVIGGQELGDLLRSEAVTHAIITPAVLGTVDPVGLDALEVVSVGGDVTTPDLLATWQPGRRYLNGYGPTETTIISTYAELAAGERVTIGKPVHGMSALVLDARLRPVPPGVTGELYLAGGGLARGYRNRPGLSAERFVADPWGGPGTRMYRTGDLVRRVSAADAESAGPRLEYLGRTDFQVKVRGYRIELGEIDSVLLAHPDVDFAVTVGRENASGATVLVSYVTGTGLDPDAVRRVAARTLPAHMVPAAVVVLDEVPLTSVGKLDRAALPDPRVATRPYRAPSTGAQHTVAAIFAEVLGVERVGADDDFFDRGGNSLLATRVTARLGTAFEARVPVRVLFAAPTVADCAEAVTRLTGVRPSAPVLVRTSGVAGEHIPLSPAQRRMWFLNRFDAESAAYNIPVVLRLSGALDADALRLAFADLVVRHEILRTRYPQTEEGPAQVVLTPEHEDAPRLTLREITDIDTAVARAVGVVFDVTAQVPVHAELLRVAPSEHVLVMVVHHICADGLSAGPLTRDLATAYAARARGEEPGWAPLPFQYADYALSQCAMLGDEDRPGSVAAEQMAYWRAALADLPDQLELPRDRPRPPAQSFAGGRVELRVDADAHAALAGIARTHSATLFMVVHTALAVLLARLSGTDDIAIGAPIAGRADPALDDLIGMFVNTLVLRARVDDGMGFAELLTRQRETDLDAFAHADMPFERLVEVLNPVRSTARHPLFQVGLSFQNLDRVRMELPGLTITTGDTDTRLSQFDLHVVVADSYDAHGGPAGLSGYFTYATDLFDESTVRGFTDRFARIIDAVIEDADVPVGAIDMLSPTERARMLDDWNDTAREQDATTTLVTLLDATVAAVPDAVALVAPDGARLTYAELDRRVNGLARYLISLGVGPESRVALALHRSVDLVVALFAVTRAGGAYVPIDPDQPAVRSDYILETAAPICVLTDTGTAFATEAAPVIGLDDLDLGAVSAAPITDADRLAPLRAEHAAYVIFTSGSTGRPKGVAVSHAAIVNQLLWKAAEFGLDRDDVMVLKTAVTFDVSLWELWSPVVCGGRLVIAAPGGQRDPAYLNELMAREGVTTLHAVPSMLDALTTGRLPGSLRRVLTAGEALPPVLARRFATAAPWAELFNLYGPTEAAVVVTGHRVDAADRPTVPIGVPVWNSRVYVLDRWLRPVPPGVSGELYLAGAQLARGYFGRPGLTTERFVADPFRPGERMYRSGDLAAWSADGVLDHRGRTDFQVKIRGYRIELGEIDAVLTTHDDVYIAVTIGRDNAAGATTLVSYVVAAEGATLDPDRLADWAARTLPSHMVPAAIVVLDELPLTAVGKLDRSALPEPRARRQAHRAPVTGLERTVCGIFADVLGLDRVGLDDNFFELGGNSLIATELSARLSDAVAERVPVVWIFTAPTPAAVVAELRVRGTEGAGADAAFDMLLPLRTSGTAEPLFCIHPMSGISWSFAGLVVHLDADRPLYGLQTPVLGSAAPLPDSIEDWARHYVKQVRAVQPEGPYHLLGWSLGGVLAHAMAVQLQDEGERVALLGMMDSALRHIAEPDTVAHSWQEVRRELVRELFVDLFGDPGPDEGGDEAGEVALLARRLSALPEPFASFGAARIERVVDAAIESIALDAAYRPRPFAGDLVYFSAVGDASDAVVAATTDAATTDTSTADAATSATSTAETEAGATDAASDGTAASTRPPSTNAATWTEAVTGCVHDHPIPVAHGRMATDASLRAIAELLKYLL</sequence>
<evidence type="ECO:0000256" key="1">
    <source>
        <dbReference type="ARBA" id="ARBA00001957"/>
    </source>
</evidence>
<feature type="region of interest" description="Disordered" evidence="6">
    <location>
        <begin position="3637"/>
        <end position="3680"/>
    </location>
</feature>
<dbReference type="Gene3D" id="1.10.1200.10">
    <property type="entry name" value="ACP-like"/>
    <property type="match status" value="2"/>
</dbReference>
<dbReference type="NCBIfam" id="TIGR01720">
    <property type="entry name" value="NRPS-para261"/>
    <property type="match status" value="1"/>
</dbReference>
<dbReference type="PROSITE" id="PS00455">
    <property type="entry name" value="AMP_BINDING"/>
    <property type="match status" value="3"/>
</dbReference>
<dbReference type="InterPro" id="IPR020845">
    <property type="entry name" value="AMP-binding_CS"/>
</dbReference>
<evidence type="ECO:0000259" key="7">
    <source>
        <dbReference type="PROSITE" id="PS50075"/>
    </source>
</evidence>